<dbReference type="PROSITE" id="PS52015">
    <property type="entry name" value="TONB_CTD"/>
    <property type="match status" value="1"/>
</dbReference>
<dbReference type="GO" id="GO:0055085">
    <property type="term" value="P:transmembrane transport"/>
    <property type="evidence" value="ECO:0007669"/>
    <property type="project" value="InterPro"/>
</dbReference>
<keyword evidence="8 11" id="KW-1133">Transmembrane helix</keyword>
<dbReference type="SUPFAM" id="SSF74653">
    <property type="entry name" value="TolA/TonB C-terminal domain"/>
    <property type="match status" value="1"/>
</dbReference>
<evidence type="ECO:0000256" key="11">
    <source>
        <dbReference type="SAM" id="Phobius"/>
    </source>
</evidence>
<dbReference type="GO" id="GO:0015031">
    <property type="term" value="P:protein transport"/>
    <property type="evidence" value="ECO:0007669"/>
    <property type="project" value="UniProtKB-KW"/>
</dbReference>
<dbReference type="PANTHER" id="PTHR33446">
    <property type="entry name" value="PROTEIN TONB-RELATED"/>
    <property type="match status" value="1"/>
</dbReference>
<dbReference type="PANTHER" id="PTHR33446:SF11">
    <property type="entry name" value="TONB3"/>
    <property type="match status" value="1"/>
</dbReference>
<dbReference type="Proteomes" id="UP000241074">
    <property type="component" value="Chromosome"/>
</dbReference>
<keyword evidence="6 11" id="KW-0812">Transmembrane</keyword>
<dbReference type="Pfam" id="PF03544">
    <property type="entry name" value="TonB_C"/>
    <property type="match status" value="1"/>
</dbReference>
<name>A0A2P1PTQ0_9GAMM</name>
<evidence type="ECO:0000313" key="14">
    <source>
        <dbReference type="Proteomes" id="UP000241074"/>
    </source>
</evidence>
<dbReference type="Gene3D" id="3.30.1150.10">
    <property type="match status" value="1"/>
</dbReference>
<sequence length="287" mass="31539">MSQTISAEERLRVTLLFSVIVHAVLILGISFSYEAPADSLPSLDVILVQSSSAKTPNDADFLANANQKGGGESEESHRPRQPETSPIPKALPGQAPLPQKAGAPKPQEATPRAVLTGGENPDFQVQAIDQSRREVPKLEALTAQELIERSLEMAQLAAEVDRQREMYAKRPRRKFISANTREYVYAAYMRAWVAKIERIGSLNFPEEASRRSVTGQVVVTAAIRRDGTLESVEMITPSGHDFLDQAAIRIVEMGSPFSPLPQTDEQIDVLHITRTVQFLTGSVVRGQ</sequence>
<dbReference type="KEGG" id="xba:C7S18_13905"/>
<dbReference type="InterPro" id="IPR006260">
    <property type="entry name" value="TonB/TolA_C"/>
</dbReference>
<dbReference type="RefSeq" id="WP_106892138.1">
    <property type="nucleotide sequence ID" value="NZ_CP027860.1"/>
</dbReference>
<comment type="subcellular location">
    <subcellularLocation>
        <location evidence="1">Cell inner membrane</location>
        <topology evidence="1">Single-pass membrane protein</topology>
        <orientation evidence="1">Periplasmic side</orientation>
    </subcellularLocation>
</comment>
<evidence type="ECO:0000256" key="5">
    <source>
        <dbReference type="ARBA" id="ARBA00022519"/>
    </source>
</evidence>
<dbReference type="EMBL" id="CP027860">
    <property type="protein sequence ID" value="AVP98218.1"/>
    <property type="molecule type" value="Genomic_DNA"/>
</dbReference>
<evidence type="ECO:0000256" key="8">
    <source>
        <dbReference type="ARBA" id="ARBA00022989"/>
    </source>
</evidence>
<reference evidence="13 14" key="1">
    <citation type="submission" date="2018-03" db="EMBL/GenBank/DDBJ databases">
        <title>Ahniella affigens gen. nov., sp. nov., a gammaproteobacterium isolated from sandy soil near a stream.</title>
        <authorList>
            <person name="Ko Y."/>
            <person name="Kim J.-H."/>
        </authorList>
    </citation>
    <scope>NUCLEOTIDE SEQUENCE [LARGE SCALE GENOMIC DNA]</scope>
    <source>
        <strain evidence="13 14">D13</strain>
    </source>
</reference>
<evidence type="ECO:0000313" key="13">
    <source>
        <dbReference type="EMBL" id="AVP98218.1"/>
    </source>
</evidence>
<keyword evidence="5" id="KW-0997">Cell inner membrane</keyword>
<feature type="domain" description="TonB C-terminal" evidence="12">
    <location>
        <begin position="189"/>
        <end position="287"/>
    </location>
</feature>
<dbReference type="AlphaFoldDB" id="A0A2P1PTQ0"/>
<dbReference type="GO" id="GO:0098797">
    <property type="term" value="C:plasma membrane protein complex"/>
    <property type="evidence" value="ECO:0007669"/>
    <property type="project" value="TreeGrafter"/>
</dbReference>
<dbReference type="InterPro" id="IPR051045">
    <property type="entry name" value="TonB-dependent_transducer"/>
</dbReference>
<dbReference type="OrthoDB" id="9803361at2"/>
<dbReference type="InterPro" id="IPR037682">
    <property type="entry name" value="TonB_C"/>
</dbReference>
<accession>A0A2P1PTQ0</accession>
<evidence type="ECO:0000256" key="4">
    <source>
        <dbReference type="ARBA" id="ARBA00022475"/>
    </source>
</evidence>
<comment type="similarity">
    <text evidence="2">Belongs to the TonB family.</text>
</comment>
<keyword evidence="4" id="KW-1003">Cell membrane</keyword>
<reference evidence="13 14" key="2">
    <citation type="submission" date="2018-03" db="EMBL/GenBank/DDBJ databases">
        <authorList>
            <person name="Keele B.F."/>
        </authorList>
    </citation>
    <scope>NUCLEOTIDE SEQUENCE [LARGE SCALE GENOMIC DNA]</scope>
    <source>
        <strain evidence="13 14">D13</strain>
    </source>
</reference>
<dbReference type="GO" id="GO:0031992">
    <property type="term" value="F:energy transducer activity"/>
    <property type="evidence" value="ECO:0007669"/>
    <property type="project" value="TreeGrafter"/>
</dbReference>
<protein>
    <submittedName>
        <fullName evidence="13">Energy transducer TonB</fullName>
    </submittedName>
</protein>
<evidence type="ECO:0000256" key="6">
    <source>
        <dbReference type="ARBA" id="ARBA00022692"/>
    </source>
</evidence>
<proteinExistence type="inferred from homology"/>
<gene>
    <name evidence="13" type="ORF">C7S18_13905</name>
</gene>
<evidence type="ECO:0000259" key="12">
    <source>
        <dbReference type="PROSITE" id="PS52015"/>
    </source>
</evidence>
<keyword evidence="14" id="KW-1185">Reference proteome</keyword>
<organism evidence="13 14">
    <name type="scientific">Ahniella affigens</name>
    <dbReference type="NCBI Taxonomy" id="2021234"/>
    <lineage>
        <taxon>Bacteria</taxon>
        <taxon>Pseudomonadati</taxon>
        <taxon>Pseudomonadota</taxon>
        <taxon>Gammaproteobacteria</taxon>
        <taxon>Lysobacterales</taxon>
        <taxon>Rhodanobacteraceae</taxon>
        <taxon>Ahniella</taxon>
    </lineage>
</organism>
<evidence type="ECO:0000256" key="7">
    <source>
        <dbReference type="ARBA" id="ARBA00022927"/>
    </source>
</evidence>
<keyword evidence="3" id="KW-0813">Transport</keyword>
<keyword evidence="7" id="KW-0653">Protein transport</keyword>
<dbReference type="NCBIfam" id="TIGR01352">
    <property type="entry name" value="tonB_Cterm"/>
    <property type="match status" value="1"/>
</dbReference>
<feature type="region of interest" description="Disordered" evidence="10">
    <location>
        <begin position="56"/>
        <end position="119"/>
    </location>
</feature>
<keyword evidence="9 11" id="KW-0472">Membrane</keyword>
<feature type="transmembrane region" description="Helical" evidence="11">
    <location>
        <begin position="12"/>
        <end position="33"/>
    </location>
</feature>
<evidence type="ECO:0000256" key="10">
    <source>
        <dbReference type="SAM" id="MobiDB-lite"/>
    </source>
</evidence>
<evidence type="ECO:0000256" key="2">
    <source>
        <dbReference type="ARBA" id="ARBA00006555"/>
    </source>
</evidence>
<evidence type="ECO:0000256" key="3">
    <source>
        <dbReference type="ARBA" id="ARBA00022448"/>
    </source>
</evidence>
<evidence type="ECO:0000256" key="1">
    <source>
        <dbReference type="ARBA" id="ARBA00004383"/>
    </source>
</evidence>
<evidence type="ECO:0000256" key="9">
    <source>
        <dbReference type="ARBA" id="ARBA00023136"/>
    </source>
</evidence>